<dbReference type="AlphaFoldDB" id="A0A915NSY0"/>
<keyword evidence="3" id="KW-0732">Signal</keyword>
<evidence type="ECO:0000313" key="4">
    <source>
        <dbReference type="Proteomes" id="UP000887560"/>
    </source>
</evidence>
<feature type="compositionally biased region" description="Low complexity" evidence="2">
    <location>
        <begin position="67"/>
        <end position="79"/>
    </location>
</feature>
<feature type="compositionally biased region" description="Acidic residues" evidence="2">
    <location>
        <begin position="54"/>
        <end position="66"/>
    </location>
</feature>
<dbReference type="WBParaSite" id="scf7180000421482.g7040">
    <property type="protein sequence ID" value="scf7180000421482.g7040"/>
    <property type="gene ID" value="scf7180000421482.g7040"/>
</dbReference>
<evidence type="ECO:0000313" key="5">
    <source>
        <dbReference type="WBParaSite" id="scf7180000421482.g7040"/>
    </source>
</evidence>
<feature type="chain" id="PRO_5038123713" evidence="3">
    <location>
        <begin position="17"/>
        <end position="384"/>
    </location>
</feature>
<dbReference type="Proteomes" id="UP000887560">
    <property type="component" value="Unplaced"/>
</dbReference>
<evidence type="ECO:0000256" key="1">
    <source>
        <dbReference type="SAM" id="Coils"/>
    </source>
</evidence>
<evidence type="ECO:0000256" key="3">
    <source>
        <dbReference type="SAM" id="SignalP"/>
    </source>
</evidence>
<name>A0A915NSY0_9BILA</name>
<accession>A0A915NSY0</accession>
<keyword evidence="1" id="KW-0175">Coiled coil</keyword>
<proteinExistence type="predicted"/>
<protein>
    <submittedName>
        <fullName evidence="5">Uncharacterized protein</fullName>
    </submittedName>
</protein>
<feature type="region of interest" description="Disordered" evidence="2">
    <location>
        <begin position="31"/>
        <end position="87"/>
    </location>
</feature>
<sequence>MNVFILIILLVPYSNSAETASEHGNELNNLDFKYEPQQGAEREDVLDGPSPSEESLDSQSSDEEFFDSSSSSEDVGPSDNNSQKYKEPYIAKKEYSINDLLVDFEVHVDVQQACFDSTKFLSDLFGNQQEEFQDTENGLKLKNETILKLFKASEAIIGEIKNLIVEFEKVFDKELKGEKKYYKNREEKSLPENLFCESLPNYVIAGLFDKKYKATRTRLFDKFLSKEDNKETRWKSVKKALRKHKAVEKQTALEKQNSLKTEYLKKQKSLEKQRALENQKALEKALEQKALENQRALEKQEALEKQKSLRKQNSLKQKFLKKQESLSLKNCKLNWGDVIKFTTKLNDICKVFKQKKDVDSLLLTKMDRFYFNFEDRKNLRKLNR</sequence>
<keyword evidence="4" id="KW-1185">Reference proteome</keyword>
<organism evidence="4 5">
    <name type="scientific">Meloidogyne floridensis</name>
    <dbReference type="NCBI Taxonomy" id="298350"/>
    <lineage>
        <taxon>Eukaryota</taxon>
        <taxon>Metazoa</taxon>
        <taxon>Ecdysozoa</taxon>
        <taxon>Nematoda</taxon>
        <taxon>Chromadorea</taxon>
        <taxon>Rhabditida</taxon>
        <taxon>Tylenchina</taxon>
        <taxon>Tylenchomorpha</taxon>
        <taxon>Tylenchoidea</taxon>
        <taxon>Meloidogynidae</taxon>
        <taxon>Meloidogyninae</taxon>
        <taxon>Meloidogyne</taxon>
    </lineage>
</organism>
<reference evidence="5" key="1">
    <citation type="submission" date="2022-11" db="UniProtKB">
        <authorList>
            <consortium name="WormBaseParasite"/>
        </authorList>
    </citation>
    <scope>IDENTIFICATION</scope>
</reference>
<feature type="coiled-coil region" evidence="1">
    <location>
        <begin position="253"/>
        <end position="306"/>
    </location>
</feature>
<feature type="signal peptide" evidence="3">
    <location>
        <begin position="1"/>
        <end position="16"/>
    </location>
</feature>
<evidence type="ECO:0000256" key="2">
    <source>
        <dbReference type="SAM" id="MobiDB-lite"/>
    </source>
</evidence>